<organism evidence="1 2">
    <name type="scientific">Veronia nyctiphanis</name>
    <dbReference type="NCBI Taxonomy" id="1278244"/>
    <lineage>
        <taxon>Bacteria</taxon>
        <taxon>Pseudomonadati</taxon>
        <taxon>Pseudomonadota</taxon>
        <taxon>Gammaproteobacteria</taxon>
        <taxon>Vibrionales</taxon>
        <taxon>Vibrionaceae</taxon>
        <taxon>Veronia</taxon>
    </lineage>
</organism>
<dbReference type="SUPFAM" id="SSF52540">
    <property type="entry name" value="P-loop containing nucleoside triphosphate hydrolases"/>
    <property type="match status" value="1"/>
</dbReference>
<comment type="caution">
    <text evidence="1">The sequence shown here is derived from an EMBL/GenBank/DDBJ whole genome shotgun (WGS) entry which is preliminary data.</text>
</comment>
<dbReference type="PANTHER" id="PTHR37816">
    <property type="entry name" value="YALI0E33011P"/>
    <property type="match status" value="1"/>
</dbReference>
<evidence type="ECO:0000313" key="1">
    <source>
        <dbReference type="EMBL" id="RXJ71859.1"/>
    </source>
</evidence>
<gene>
    <name evidence="1" type="ORF">CS022_19010</name>
</gene>
<dbReference type="InterPro" id="IPR027417">
    <property type="entry name" value="P-loop_NTPase"/>
</dbReference>
<dbReference type="EMBL" id="PEIB01000030">
    <property type="protein sequence ID" value="RXJ71859.1"/>
    <property type="molecule type" value="Genomic_DNA"/>
</dbReference>
<evidence type="ECO:0000313" key="2">
    <source>
        <dbReference type="Proteomes" id="UP000290287"/>
    </source>
</evidence>
<dbReference type="PANTHER" id="PTHR37816:SF3">
    <property type="entry name" value="MODULATES DNA TOPOLOGY"/>
    <property type="match status" value="1"/>
</dbReference>
<name>A0A4Q0YRX3_9GAMM</name>
<protein>
    <submittedName>
        <fullName evidence="1">Uncharacterized protein</fullName>
    </submittedName>
</protein>
<sequence length="175" mass="19439">MKIHVTGNAGSGKTTLAAEIGSMLDLPVFGLDSIVWKEGWEITPKDERAAKEKELAQKDAWVIEGVSSIIREEADFIVFLDVPRSKCLIRCLKRNAPYLFKSRPGLPDSCPEIKILPTLLKIIWNFPKLANPAIEKSVQSGDGVVIKSKSELERFLSELKHTKAIQTTSPIARLD</sequence>
<proteinExistence type="predicted"/>
<accession>A0A4Q0YRX3</accession>
<dbReference type="Proteomes" id="UP000290287">
    <property type="component" value="Unassembled WGS sequence"/>
</dbReference>
<keyword evidence="2" id="KW-1185">Reference proteome</keyword>
<dbReference type="Gene3D" id="3.40.50.300">
    <property type="entry name" value="P-loop containing nucleotide triphosphate hydrolases"/>
    <property type="match status" value="1"/>
</dbReference>
<dbReference type="InterPro" id="IPR052922">
    <property type="entry name" value="Cytidylate_Kinase-2"/>
</dbReference>
<dbReference type="AlphaFoldDB" id="A0A4Q0YRX3"/>
<dbReference type="RefSeq" id="WP_129123567.1">
    <property type="nucleotide sequence ID" value="NZ_PEIB01000030.1"/>
</dbReference>
<reference evidence="1 2" key="1">
    <citation type="submission" date="2017-10" db="EMBL/GenBank/DDBJ databases">
        <title>Nyctiphanis sp. nov., isolated from the stomach of the euphausiid Nyctiphanes simplex (Hansen, 1911) in the Gulf of California.</title>
        <authorList>
            <person name="Gomez-Gil B."/>
            <person name="Aguilar-Mendez M."/>
            <person name="Lopez-Cortes A."/>
            <person name="Gomez-Gutierrez J."/>
            <person name="Roque A."/>
            <person name="Lang E."/>
            <person name="Gonzalez-Castillo A."/>
        </authorList>
    </citation>
    <scope>NUCLEOTIDE SEQUENCE [LARGE SCALE GENOMIC DNA]</scope>
    <source>
        <strain evidence="1 2">CAIM 600</strain>
    </source>
</reference>
<dbReference type="OrthoDB" id="5296079at2"/>